<feature type="region of interest" description="Disordered" evidence="1">
    <location>
        <begin position="1"/>
        <end position="24"/>
    </location>
</feature>
<proteinExistence type="predicted"/>
<organism evidence="2 3">
    <name type="scientific">Bradyrhizobium brasilense</name>
    <dbReference type="NCBI Taxonomy" id="1419277"/>
    <lineage>
        <taxon>Bacteria</taxon>
        <taxon>Pseudomonadati</taxon>
        <taxon>Pseudomonadota</taxon>
        <taxon>Alphaproteobacteria</taxon>
        <taxon>Hyphomicrobiales</taxon>
        <taxon>Nitrobacteraceae</taxon>
        <taxon>Bradyrhizobium</taxon>
    </lineage>
</organism>
<evidence type="ECO:0000256" key="1">
    <source>
        <dbReference type="SAM" id="MobiDB-lite"/>
    </source>
</evidence>
<dbReference type="AlphaFoldDB" id="A0A1G7HR13"/>
<name>A0A1G7HR13_9BRAD</name>
<feature type="non-terminal residue" evidence="2">
    <location>
        <position position="1"/>
    </location>
</feature>
<gene>
    <name evidence="2" type="ORF">SAMN05216337_1042100</name>
</gene>
<protein>
    <submittedName>
        <fullName evidence="2">Uncharacterized protein</fullName>
    </submittedName>
</protein>
<dbReference type="EMBL" id="FMZW01000042">
    <property type="protein sequence ID" value="SDF02803.1"/>
    <property type="molecule type" value="Genomic_DNA"/>
</dbReference>
<evidence type="ECO:0000313" key="3">
    <source>
        <dbReference type="Proteomes" id="UP000199245"/>
    </source>
</evidence>
<evidence type="ECO:0000313" key="2">
    <source>
        <dbReference type="EMBL" id="SDF02803.1"/>
    </source>
</evidence>
<accession>A0A1G7HR13</accession>
<sequence>PRPTRIVTPSASISMPPASQRRAPTSGLALRRAILRSWPTVTAGTMASTTAGTNGGSSAIGVGNRRACRRQVNTCCGVSRCRRAISETTAPGTSVSSTIRALSSLENQRRRPVSVITSSRRAVTSDLSVWSSIDTSRSLQRDRETRLSRVPREGGSRTTLTNLVSSLHQEVRRTHPGLYGPERMLGRLTA</sequence>
<dbReference type="Proteomes" id="UP000199245">
    <property type="component" value="Unassembled WGS sequence"/>
</dbReference>
<reference evidence="2 3" key="1">
    <citation type="submission" date="2016-10" db="EMBL/GenBank/DDBJ databases">
        <authorList>
            <person name="de Groot N.N."/>
        </authorList>
    </citation>
    <scope>NUCLEOTIDE SEQUENCE [LARGE SCALE GENOMIC DNA]</scope>
    <source>
        <strain evidence="2 3">R5</strain>
    </source>
</reference>